<dbReference type="AlphaFoldDB" id="A0A9P6D8B8"/>
<dbReference type="EMBL" id="MU155065">
    <property type="protein sequence ID" value="KAF9486640.1"/>
    <property type="molecule type" value="Genomic_DNA"/>
</dbReference>
<evidence type="ECO:0000313" key="4">
    <source>
        <dbReference type="EMBL" id="KAF9486640.1"/>
    </source>
</evidence>
<proteinExistence type="predicted"/>
<gene>
    <name evidence="4" type="ORF">BDN71DRAFT_1564661</name>
</gene>
<keyword evidence="2" id="KW-0067">ATP-binding</keyword>
<dbReference type="Pfam" id="PF00176">
    <property type="entry name" value="SNF2-rel_dom"/>
    <property type="match status" value="1"/>
</dbReference>
<dbReference type="GO" id="GO:0005524">
    <property type="term" value="F:ATP binding"/>
    <property type="evidence" value="ECO:0007669"/>
    <property type="project" value="InterPro"/>
</dbReference>
<evidence type="ECO:0000256" key="1">
    <source>
        <dbReference type="ARBA" id="ARBA00022741"/>
    </source>
</evidence>
<name>A0A9P6D8B8_PLEER</name>
<sequence length="430" mass="49128">MGVMENVPDEPHLIVVPLSLVGQWMDELYRFFSRGAIDIFQLPSSLEDVKEFFSDPDGSWLQSQQKMINRVVICAHSMMTAQVFNMKKARGAFVGGERTVLSEDTEKLVFGLQWCTAWIDEAHLFRGPGRYHQYGPMCNHDEFVLSKGQLLERHFNREIRAAKRDMTEPEKAAVKSRNLRALRGDEVDEDDAGIAVRFAQYNAVKVVQGKLVPYLIRRTLTSVDFDRIPLNSKMPPITEHMLTIKLSDREMENLGLLIDEMKSSESRVPTNLSLENFFLPYRCGITMFKVSDEDWPIFDMAGNSKLGHYNDISSTKLDLVARLMLHLLSHDHIEHPTMVNGEVVFPSPPPLVFGQRAPQKRKILVYHEFSMMAMTIQTVFRMKGIGVLVLNGLLTKEQWELVIEDFVNSDAQEHRVLLFSSIGAVRLNLT</sequence>
<evidence type="ECO:0000313" key="5">
    <source>
        <dbReference type="Proteomes" id="UP000807025"/>
    </source>
</evidence>
<dbReference type="Proteomes" id="UP000807025">
    <property type="component" value="Unassembled WGS sequence"/>
</dbReference>
<dbReference type="InterPro" id="IPR027417">
    <property type="entry name" value="P-loop_NTPase"/>
</dbReference>
<dbReference type="OrthoDB" id="3270319at2759"/>
<organism evidence="4 5">
    <name type="scientific">Pleurotus eryngii</name>
    <name type="common">Boletus of the steppes</name>
    <dbReference type="NCBI Taxonomy" id="5323"/>
    <lineage>
        <taxon>Eukaryota</taxon>
        <taxon>Fungi</taxon>
        <taxon>Dikarya</taxon>
        <taxon>Basidiomycota</taxon>
        <taxon>Agaricomycotina</taxon>
        <taxon>Agaricomycetes</taxon>
        <taxon>Agaricomycetidae</taxon>
        <taxon>Agaricales</taxon>
        <taxon>Pleurotineae</taxon>
        <taxon>Pleurotaceae</taxon>
        <taxon>Pleurotus</taxon>
    </lineage>
</organism>
<evidence type="ECO:0000256" key="2">
    <source>
        <dbReference type="ARBA" id="ARBA00022840"/>
    </source>
</evidence>
<protein>
    <recommendedName>
        <fullName evidence="3">SNF2 N-terminal domain-containing protein</fullName>
    </recommendedName>
</protein>
<dbReference type="Gene3D" id="3.40.50.300">
    <property type="entry name" value="P-loop containing nucleotide triphosphate hydrolases"/>
    <property type="match status" value="2"/>
</dbReference>
<dbReference type="SUPFAM" id="SSF52540">
    <property type="entry name" value="P-loop containing nucleoside triphosphate hydrolases"/>
    <property type="match status" value="2"/>
</dbReference>
<evidence type="ECO:0000259" key="3">
    <source>
        <dbReference type="Pfam" id="PF00176"/>
    </source>
</evidence>
<accession>A0A9P6D8B8</accession>
<feature type="domain" description="SNF2 N-terminal" evidence="3">
    <location>
        <begin position="10"/>
        <end position="126"/>
    </location>
</feature>
<reference evidence="4" key="1">
    <citation type="submission" date="2020-11" db="EMBL/GenBank/DDBJ databases">
        <authorList>
            <consortium name="DOE Joint Genome Institute"/>
            <person name="Ahrendt S."/>
            <person name="Riley R."/>
            <person name="Andreopoulos W."/>
            <person name="Labutti K."/>
            <person name="Pangilinan J."/>
            <person name="Ruiz-Duenas F.J."/>
            <person name="Barrasa J.M."/>
            <person name="Sanchez-Garcia M."/>
            <person name="Camarero S."/>
            <person name="Miyauchi S."/>
            <person name="Serrano A."/>
            <person name="Linde D."/>
            <person name="Babiker R."/>
            <person name="Drula E."/>
            <person name="Ayuso-Fernandez I."/>
            <person name="Pacheco R."/>
            <person name="Padilla G."/>
            <person name="Ferreira P."/>
            <person name="Barriuso J."/>
            <person name="Kellner H."/>
            <person name="Castanera R."/>
            <person name="Alfaro M."/>
            <person name="Ramirez L."/>
            <person name="Pisabarro A.G."/>
            <person name="Kuo A."/>
            <person name="Tritt A."/>
            <person name="Lipzen A."/>
            <person name="He G."/>
            <person name="Yan M."/>
            <person name="Ng V."/>
            <person name="Cullen D."/>
            <person name="Martin F."/>
            <person name="Rosso M.-N."/>
            <person name="Henrissat B."/>
            <person name="Hibbett D."/>
            <person name="Martinez A.T."/>
            <person name="Grigoriev I.V."/>
        </authorList>
    </citation>
    <scope>NUCLEOTIDE SEQUENCE</scope>
    <source>
        <strain evidence="4">ATCC 90797</strain>
    </source>
</reference>
<feature type="non-terminal residue" evidence="4">
    <location>
        <position position="430"/>
    </location>
</feature>
<keyword evidence="5" id="KW-1185">Reference proteome</keyword>
<dbReference type="InterPro" id="IPR000330">
    <property type="entry name" value="SNF2_N"/>
</dbReference>
<keyword evidence="1" id="KW-0547">Nucleotide-binding</keyword>
<comment type="caution">
    <text evidence="4">The sequence shown here is derived from an EMBL/GenBank/DDBJ whole genome shotgun (WGS) entry which is preliminary data.</text>
</comment>